<comment type="caution">
    <text evidence="1">The sequence shown here is derived from an EMBL/GenBank/DDBJ whole genome shotgun (WGS) entry which is preliminary data.</text>
</comment>
<dbReference type="Proteomes" id="UP000689195">
    <property type="component" value="Unassembled WGS sequence"/>
</dbReference>
<organism evidence="1 2">
    <name type="scientific">Paramecium pentaurelia</name>
    <dbReference type="NCBI Taxonomy" id="43138"/>
    <lineage>
        <taxon>Eukaryota</taxon>
        <taxon>Sar</taxon>
        <taxon>Alveolata</taxon>
        <taxon>Ciliophora</taxon>
        <taxon>Intramacronucleata</taxon>
        <taxon>Oligohymenophorea</taxon>
        <taxon>Peniculida</taxon>
        <taxon>Parameciidae</taxon>
        <taxon>Paramecium</taxon>
    </lineage>
</organism>
<sequence length="117" mass="13893">MDQQQTSLYLGETCLIQLNKIFPDIPNYNQLRPIVVMSPLFKFLEQRLANLSLQDYTQIQIQVSRFLSRQMKIRAKKSEKFNIVFIDFSNGDNTVKRPKLCEIFKDKRILNRLKLIL</sequence>
<dbReference type="EMBL" id="CAJJDO010000002">
    <property type="protein sequence ID" value="CAD8133052.1"/>
    <property type="molecule type" value="Genomic_DNA"/>
</dbReference>
<dbReference type="AlphaFoldDB" id="A0A8S1S0D2"/>
<reference evidence="1" key="1">
    <citation type="submission" date="2021-01" db="EMBL/GenBank/DDBJ databases">
        <authorList>
            <consortium name="Genoscope - CEA"/>
            <person name="William W."/>
        </authorList>
    </citation>
    <scope>NUCLEOTIDE SEQUENCE</scope>
</reference>
<evidence type="ECO:0000313" key="1">
    <source>
        <dbReference type="EMBL" id="CAD8133052.1"/>
    </source>
</evidence>
<gene>
    <name evidence="1" type="ORF">PPENT_87.1.T0020206</name>
</gene>
<protein>
    <submittedName>
        <fullName evidence="1">Uncharacterized protein</fullName>
    </submittedName>
</protein>
<keyword evidence="2" id="KW-1185">Reference proteome</keyword>
<name>A0A8S1S0D2_9CILI</name>
<proteinExistence type="predicted"/>
<accession>A0A8S1S0D2</accession>
<evidence type="ECO:0000313" key="2">
    <source>
        <dbReference type="Proteomes" id="UP000689195"/>
    </source>
</evidence>